<comment type="subcellular location">
    <subcellularLocation>
        <location evidence="1">Mitochondrion matrix</location>
    </subcellularLocation>
</comment>
<dbReference type="InterPro" id="IPR013328">
    <property type="entry name" value="6PGD_dom2"/>
</dbReference>
<dbReference type="eggNOG" id="KOG2304">
    <property type="taxonomic scope" value="Eukaryota"/>
</dbReference>
<comment type="catalytic activity">
    <reaction evidence="9">
        <text>a (3S)-3-hydroxyacyl-CoA + NAD(+) = a 3-oxoacyl-CoA + NADH + H(+)</text>
        <dbReference type="Rhea" id="RHEA:22432"/>
        <dbReference type="ChEBI" id="CHEBI:15378"/>
        <dbReference type="ChEBI" id="CHEBI:57318"/>
        <dbReference type="ChEBI" id="CHEBI:57540"/>
        <dbReference type="ChEBI" id="CHEBI:57945"/>
        <dbReference type="ChEBI" id="CHEBI:90726"/>
        <dbReference type="EC" id="1.1.1.35"/>
    </reaction>
</comment>
<evidence type="ECO:0000259" key="12">
    <source>
        <dbReference type="Pfam" id="PF00725"/>
    </source>
</evidence>
<keyword evidence="15" id="KW-1185">Reference proteome</keyword>
<reference evidence="14 15" key="1">
    <citation type="journal article" date="2015" name="Sci. Rep.">
        <title>The genome of Leishmania panamensis: insights into genomics of the L. (Viannia) subgenus.</title>
        <authorList>
            <person name="Llanes A."/>
            <person name="Restrepo C.M."/>
            <person name="Vecchio G.D."/>
            <person name="Anguizola F.J."/>
            <person name="Lleonart R."/>
        </authorList>
    </citation>
    <scope>NUCLEOTIDE SEQUENCE [LARGE SCALE GENOMIC DNA]</scope>
    <source>
        <strain evidence="14 15">MHOM/PA/94/PSC-1</strain>
    </source>
</reference>
<keyword evidence="6" id="KW-0520">NAD</keyword>
<comment type="pathway">
    <text evidence="2">Lipid metabolism; fatty acid beta-oxidation.</text>
</comment>
<keyword evidence="8" id="KW-0496">Mitochondrion</keyword>
<keyword evidence="14" id="KW-0456">Lyase</keyword>
<dbReference type="EC" id="1.1.1.35" evidence="14"/>
<dbReference type="VEuPathDB" id="TriTrypDB:LPAL13_350017300"/>
<dbReference type="VEuPathDB" id="TriTrypDB:LPMP_351170"/>
<dbReference type="AlphaFoldDB" id="A0A088S1Z0"/>
<gene>
    <name evidence="14" type="ORF">LPMP_351170</name>
</gene>
<feature type="binding site" evidence="11">
    <location>
        <position position="63"/>
    </location>
    <ligand>
        <name>CoA</name>
        <dbReference type="ChEBI" id="CHEBI:57287"/>
    </ligand>
</feature>
<feature type="domain" description="3-hydroxyacyl-CoA dehydrogenase NAD binding" evidence="13">
    <location>
        <begin position="13"/>
        <end position="197"/>
    </location>
</feature>
<evidence type="ECO:0000313" key="15">
    <source>
        <dbReference type="Proteomes" id="UP000063063"/>
    </source>
</evidence>
<dbReference type="FunFam" id="3.40.50.720:FF:000009">
    <property type="entry name" value="Fatty oxidation complex, alpha subunit"/>
    <property type="match status" value="1"/>
</dbReference>
<dbReference type="Proteomes" id="UP000063063">
    <property type="component" value="Chromosome 35"/>
</dbReference>
<dbReference type="PANTHER" id="PTHR43561">
    <property type="match status" value="1"/>
</dbReference>
<dbReference type="GO" id="GO:0005759">
    <property type="term" value="C:mitochondrial matrix"/>
    <property type="evidence" value="ECO:0007669"/>
    <property type="project" value="UniProtKB-SubCell"/>
</dbReference>
<dbReference type="PIRSF" id="PIRSF000105">
    <property type="entry name" value="HCDH"/>
    <property type="match status" value="1"/>
</dbReference>
<dbReference type="Gene3D" id="3.40.50.720">
    <property type="entry name" value="NAD(P)-binding Rossmann-like Domain"/>
    <property type="match status" value="1"/>
</dbReference>
<dbReference type="SUPFAM" id="SSF48179">
    <property type="entry name" value="6-phosphogluconate dehydrogenase C-terminal domain-like"/>
    <property type="match status" value="1"/>
</dbReference>
<evidence type="ECO:0000313" key="14">
    <source>
        <dbReference type="EMBL" id="AIO02254.1"/>
    </source>
</evidence>
<dbReference type="GO" id="GO:0070403">
    <property type="term" value="F:NAD+ binding"/>
    <property type="evidence" value="ECO:0007669"/>
    <property type="project" value="InterPro"/>
</dbReference>
<evidence type="ECO:0000256" key="1">
    <source>
        <dbReference type="ARBA" id="ARBA00004305"/>
    </source>
</evidence>
<feature type="binding site" evidence="11">
    <location>
        <position position="132"/>
    </location>
    <ligand>
        <name>CoA</name>
        <dbReference type="ChEBI" id="CHEBI:57287"/>
    </ligand>
</feature>
<dbReference type="Pfam" id="PF00725">
    <property type="entry name" value="3HCDH"/>
    <property type="match status" value="1"/>
</dbReference>
<dbReference type="KEGG" id="lpan:LPMP_351170"/>
<dbReference type="Gene3D" id="1.10.1040.10">
    <property type="entry name" value="N-(1-d-carboxylethyl)-l-norvaline Dehydrogenase, domain 2"/>
    <property type="match status" value="1"/>
</dbReference>
<name>A0A088S1Z0_LEIPA</name>
<dbReference type="InterPro" id="IPR036291">
    <property type="entry name" value="NAD(P)-bd_dom_sf"/>
</dbReference>
<dbReference type="SUPFAM" id="SSF51735">
    <property type="entry name" value="NAD(P)-binding Rossmann-fold domains"/>
    <property type="match status" value="1"/>
</dbReference>
<evidence type="ECO:0000256" key="2">
    <source>
        <dbReference type="ARBA" id="ARBA00005005"/>
    </source>
</evidence>
<dbReference type="EC" id="4.2.1.17" evidence="14"/>
<evidence type="ECO:0000256" key="8">
    <source>
        <dbReference type="ARBA" id="ARBA00023128"/>
    </source>
</evidence>
<dbReference type="GO" id="GO:0006635">
    <property type="term" value="P:fatty acid beta-oxidation"/>
    <property type="evidence" value="ECO:0007669"/>
    <property type="project" value="TreeGrafter"/>
</dbReference>
<proteinExistence type="inferred from homology"/>
<keyword evidence="4" id="KW-0276">Fatty acid metabolism</keyword>
<dbReference type="RefSeq" id="XP_010703054.1">
    <property type="nucleotide sequence ID" value="XM_010704752.1"/>
</dbReference>
<evidence type="ECO:0000259" key="13">
    <source>
        <dbReference type="Pfam" id="PF02737"/>
    </source>
</evidence>
<protein>
    <submittedName>
        <fullName evidence="14">Short chain 3-hydroxyacyl-CoA dehydrogenase, putative</fullName>
        <ecNumber evidence="14">1.1.1.35</ecNumber>
        <ecNumber evidence="14">4.2.1.17</ecNumber>
    </submittedName>
</protein>
<evidence type="ECO:0000256" key="6">
    <source>
        <dbReference type="ARBA" id="ARBA00023027"/>
    </source>
</evidence>
<dbReference type="InterPro" id="IPR022694">
    <property type="entry name" value="3-OHacyl-CoA_DH"/>
</dbReference>
<evidence type="ECO:0000256" key="7">
    <source>
        <dbReference type="ARBA" id="ARBA00023098"/>
    </source>
</evidence>
<evidence type="ECO:0000256" key="11">
    <source>
        <dbReference type="PIRSR" id="PIRSR000105-3"/>
    </source>
</evidence>
<evidence type="ECO:0000256" key="4">
    <source>
        <dbReference type="ARBA" id="ARBA00022832"/>
    </source>
</evidence>
<keyword evidence="7" id="KW-0443">Lipid metabolism</keyword>
<evidence type="ECO:0000256" key="9">
    <source>
        <dbReference type="ARBA" id="ARBA00049556"/>
    </source>
</evidence>
<organism evidence="14 15">
    <name type="scientific">Leishmania panamensis</name>
    <dbReference type="NCBI Taxonomy" id="5679"/>
    <lineage>
        <taxon>Eukaryota</taxon>
        <taxon>Discoba</taxon>
        <taxon>Euglenozoa</taxon>
        <taxon>Kinetoplastea</taxon>
        <taxon>Metakinetoplastina</taxon>
        <taxon>Trypanosomatida</taxon>
        <taxon>Trypanosomatidae</taxon>
        <taxon>Leishmaniinae</taxon>
        <taxon>Leishmania</taxon>
        <taxon>Leishmania guyanensis species complex</taxon>
    </lineage>
</organism>
<dbReference type="GeneID" id="22579146"/>
<dbReference type="InterPro" id="IPR006176">
    <property type="entry name" value="3-OHacyl-CoA_DH_NAD-bd"/>
</dbReference>
<dbReference type="InterPro" id="IPR008927">
    <property type="entry name" value="6-PGluconate_DH-like_C_sf"/>
</dbReference>
<dbReference type="InterPro" id="IPR006108">
    <property type="entry name" value="3HC_DH_C"/>
</dbReference>
<dbReference type="OrthoDB" id="5958943at2759"/>
<evidence type="ECO:0000256" key="10">
    <source>
        <dbReference type="PIRSR" id="PIRSR000105-1"/>
    </source>
</evidence>
<dbReference type="Pfam" id="PF02737">
    <property type="entry name" value="3HCDH_N"/>
    <property type="match status" value="1"/>
</dbReference>
<dbReference type="GO" id="GO:0003857">
    <property type="term" value="F:(3S)-3-hydroxyacyl-CoA dehydrogenase (NAD+) activity"/>
    <property type="evidence" value="ECO:0007669"/>
    <property type="project" value="UniProtKB-EC"/>
</dbReference>
<dbReference type="PANTHER" id="PTHR43561:SF3">
    <property type="entry name" value="HYDROXYACYL-COENZYME A DEHYDROGENASE, MITOCHONDRIAL"/>
    <property type="match status" value="1"/>
</dbReference>
<feature type="domain" description="3-hydroxyacyl-CoA dehydrogenase C-terminal" evidence="12">
    <location>
        <begin position="199"/>
        <end position="296"/>
    </location>
</feature>
<sequence>MFRCTPSALFKSLAVWGGGTMGGGIAQVTAQAGVPVTVVEISNARLDVSRKMIEASLLRIANKKCDRDESKMKTFVDTVLSHITFTTSESVAAGNAELIIEAIVENIDAKKKLFARLDKLAPRSTVFCSNTSSLSITEMASVTTRTERFAGLHFFSPVPMMKLLEVVRTEEVKPEVIEQLTAFCKKVGKIPVIAKDTPGFIVNRLLVPYQMEACRLVERGVATFQDVDTAMKFGCGYPMGPFELSDSVGIDVIKFIVDGWHNMYPDEPLFKPSPLINERVAAGKLGKKTGEGYYKYDSKGHKINS</sequence>
<feature type="binding site" evidence="11">
    <location>
        <position position="56"/>
    </location>
    <ligand>
        <name>CoA</name>
        <dbReference type="ChEBI" id="CHEBI:57287"/>
    </ligand>
</feature>
<keyword evidence="5 14" id="KW-0560">Oxidoreductase</keyword>
<dbReference type="EMBL" id="CP009404">
    <property type="protein sequence ID" value="AIO02254.1"/>
    <property type="molecule type" value="Genomic_DNA"/>
</dbReference>
<evidence type="ECO:0000256" key="3">
    <source>
        <dbReference type="ARBA" id="ARBA00009463"/>
    </source>
</evidence>
<dbReference type="InterPro" id="IPR052242">
    <property type="entry name" value="Mito_3-hydroxyacyl-CoA_DH"/>
</dbReference>
<comment type="similarity">
    <text evidence="3">Belongs to the 3-hydroxyacyl-CoA dehydrogenase family.</text>
</comment>
<accession>A0A088S1Z0</accession>
<evidence type="ECO:0000256" key="5">
    <source>
        <dbReference type="ARBA" id="ARBA00023002"/>
    </source>
</evidence>
<dbReference type="GO" id="GO:0004300">
    <property type="term" value="F:enoyl-CoA hydratase activity"/>
    <property type="evidence" value="ECO:0007669"/>
    <property type="project" value="UniProtKB-EC"/>
</dbReference>
<feature type="site" description="Important for catalytic activity" evidence="10">
    <location>
        <position position="153"/>
    </location>
</feature>